<feature type="region of interest" description="Disordered" evidence="1">
    <location>
        <begin position="439"/>
        <end position="473"/>
    </location>
</feature>
<feature type="region of interest" description="Disordered" evidence="1">
    <location>
        <begin position="506"/>
        <end position="550"/>
    </location>
</feature>
<name>A0A9P3H820_9FUNG</name>
<gene>
    <name evidence="4" type="ORF">EMPS_04136</name>
</gene>
<feature type="compositionally biased region" description="Basic and acidic residues" evidence="1">
    <location>
        <begin position="446"/>
        <end position="457"/>
    </location>
</feature>
<dbReference type="PROSITE" id="PS50848">
    <property type="entry name" value="START"/>
    <property type="match status" value="1"/>
</dbReference>
<dbReference type="GO" id="GO:0008289">
    <property type="term" value="F:lipid binding"/>
    <property type="evidence" value="ECO:0007669"/>
    <property type="project" value="InterPro"/>
</dbReference>
<sequence length="596" mass="65405">MVDTTQSPLAMLVLVTPYTILYIVNELVLHGVLDKIHYLFFELIFVLAFRRVFGLPDLAERIFPARFLAPNHLQGPIHIQSVEGLPPIKTSLANPIADTTTGTNHSDIKSTTAVITHNTPSSHDTVSTTTTTTTTSCTTLAGASLTKSTSKKPSSRPSTTSLPQPAAVHPYTKDLEAMERKFMNYIENNEIWEKVYEDKTPTPAAQPGKPWIEVFQYKERPMCYKIVARMNNSAAVTFDAMCDLDRRSDWDPMCVEARVLEDVKALPGTTVQYVRTKAVWPTASRDTVVLGTIKELQDGRLFMVNASVEHPSMPERVKEKIVRMETAVAGHIITPEDPANGSMSCSLIQVLDADLKGWIPDKVIQMVSTKAVPDGLRAINALIPKITPYLDSKALTTAAKDRMELESTLQDPRRGNLSNESMLEGHENDLDMDPAEVELPQSESPVHSDTRPSRQEQENPPESGDGQSGAVEKARVLREKKSDGDISISMLSQRLRALEAEIGIGLRSRARPTSHSTTSRDEEKSRESGSTRVSSTSAGAMERPKSSGSIGSSFRIFWEGVKENVGLGLAGKANKIIVAVLVVAVLGSSLAKLHRR</sequence>
<keyword evidence="5" id="KW-1185">Reference proteome</keyword>
<dbReference type="GO" id="GO:0005737">
    <property type="term" value="C:cytoplasm"/>
    <property type="evidence" value="ECO:0007669"/>
    <property type="project" value="UniProtKB-ARBA"/>
</dbReference>
<feature type="compositionally biased region" description="Basic and acidic residues" evidence="1">
    <location>
        <begin position="518"/>
        <end position="529"/>
    </location>
</feature>
<dbReference type="OrthoDB" id="333905at2759"/>
<keyword evidence="2" id="KW-1133">Transmembrane helix</keyword>
<dbReference type="InterPro" id="IPR051213">
    <property type="entry name" value="START_lipid_transfer"/>
</dbReference>
<evidence type="ECO:0000259" key="3">
    <source>
        <dbReference type="PROSITE" id="PS50848"/>
    </source>
</evidence>
<feature type="region of interest" description="Disordered" evidence="1">
    <location>
        <begin position="114"/>
        <end position="169"/>
    </location>
</feature>
<comment type="caution">
    <text evidence="4">The sequence shown here is derived from an EMBL/GenBank/DDBJ whole genome shotgun (WGS) entry which is preliminary data.</text>
</comment>
<keyword evidence="2" id="KW-0812">Transmembrane</keyword>
<feature type="transmembrane region" description="Helical" evidence="2">
    <location>
        <begin position="6"/>
        <end position="24"/>
    </location>
</feature>
<proteinExistence type="predicted"/>
<dbReference type="SMART" id="SM00234">
    <property type="entry name" value="START"/>
    <property type="match status" value="1"/>
</dbReference>
<dbReference type="SUPFAM" id="SSF55961">
    <property type="entry name" value="Bet v1-like"/>
    <property type="match status" value="1"/>
</dbReference>
<dbReference type="InterPro" id="IPR023393">
    <property type="entry name" value="START-like_dom_sf"/>
</dbReference>
<dbReference type="Pfam" id="PF01852">
    <property type="entry name" value="START"/>
    <property type="match status" value="1"/>
</dbReference>
<dbReference type="EMBL" id="BQFW01000006">
    <property type="protein sequence ID" value="GJJ71779.1"/>
    <property type="molecule type" value="Genomic_DNA"/>
</dbReference>
<feature type="domain" description="START" evidence="3">
    <location>
        <begin position="188"/>
        <end position="388"/>
    </location>
</feature>
<evidence type="ECO:0000313" key="4">
    <source>
        <dbReference type="EMBL" id="GJJ71779.1"/>
    </source>
</evidence>
<feature type="region of interest" description="Disordered" evidence="1">
    <location>
        <begin position="404"/>
        <end position="427"/>
    </location>
</feature>
<accession>A0A9P3H820</accession>
<feature type="transmembrane region" description="Helical" evidence="2">
    <location>
        <begin position="36"/>
        <end position="53"/>
    </location>
</feature>
<evidence type="ECO:0000256" key="2">
    <source>
        <dbReference type="SAM" id="Phobius"/>
    </source>
</evidence>
<dbReference type="InterPro" id="IPR002913">
    <property type="entry name" value="START_lipid-bd_dom"/>
</dbReference>
<dbReference type="Gene3D" id="3.30.530.20">
    <property type="match status" value="1"/>
</dbReference>
<evidence type="ECO:0000313" key="5">
    <source>
        <dbReference type="Proteomes" id="UP000827284"/>
    </source>
</evidence>
<feature type="compositionally biased region" description="Low complexity" evidence="1">
    <location>
        <begin position="119"/>
        <end position="148"/>
    </location>
</feature>
<dbReference type="CDD" id="cd00177">
    <property type="entry name" value="START"/>
    <property type="match status" value="1"/>
</dbReference>
<reference evidence="4" key="2">
    <citation type="journal article" date="2022" name="Microbiol. Resour. Announc.">
        <title>Whole-Genome Sequence of Entomortierella parvispora E1425, a Mucoromycotan Fungus Associated with Burkholderiaceae-Related Endosymbiotic Bacteria.</title>
        <authorList>
            <person name="Herlambang A."/>
            <person name="Guo Y."/>
            <person name="Takashima Y."/>
            <person name="Narisawa K."/>
            <person name="Ohta H."/>
            <person name="Nishizawa T."/>
        </authorList>
    </citation>
    <scope>NUCLEOTIDE SEQUENCE</scope>
    <source>
        <strain evidence="4">E1425</strain>
    </source>
</reference>
<dbReference type="Proteomes" id="UP000827284">
    <property type="component" value="Unassembled WGS sequence"/>
</dbReference>
<evidence type="ECO:0000256" key="1">
    <source>
        <dbReference type="SAM" id="MobiDB-lite"/>
    </source>
</evidence>
<dbReference type="AlphaFoldDB" id="A0A9P3H820"/>
<keyword evidence="2" id="KW-0472">Membrane</keyword>
<dbReference type="PANTHER" id="PTHR19308:SF14">
    <property type="entry name" value="START DOMAIN-CONTAINING PROTEIN"/>
    <property type="match status" value="1"/>
</dbReference>
<reference evidence="4" key="1">
    <citation type="submission" date="2021-11" db="EMBL/GenBank/DDBJ databases">
        <authorList>
            <person name="Herlambang A."/>
            <person name="Guo Y."/>
            <person name="Takashima Y."/>
            <person name="Nishizawa T."/>
        </authorList>
    </citation>
    <scope>NUCLEOTIDE SEQUENCE</scope>
    <source>
        <strain evidence="4">E1425</strain>
    </source>
</reference>
<organism evidence="4 5">
    <name type="scientific">Entomortierella parvispora</name>
    <dbReference type="NCBI Taxonomy" id="205924"/>
    <lineage>
        <taxon>Eukaryota</taxon>
        <taxon>Fungi</taxon>
        <taxon>Fungi incertae sedis</taxon>
        <taxon>Mucoromycota</taxon>
        <taxon>Mortierellomycotina</taxon>
        <taxon>Mortierellomycetes</taxon>
        <taxon>Mortierellales</taxon>
        <taxon>Mortierellaceae</taxon>
        <taxon>Entomortierella</taxon>
    </lineage>
</organism>
<protein>
    <recommendedName>
        <fullName evidence="3">START domain-containing protein</fullName>
    </recommendedName>
</protein>
<dbReference type="PANTHER" id="PTHR19308">
    <property type="entry name" value="PHOSPHATIDYLCHOLINE TRANSFER PROTEIN"/>
    <property type="match status" value="1"/>
</dbReference>